<dbReference type="GO" id="GO:0046872">
    <property type="term" value="F:metal ion binding"/>
    <property type="evidence" value="ECO:0007669"/>
    <property type="project" value="UniProtKB-KW"/>
</dbReference>
<organism evidence="9 10">
    <name type="scientific">Pedobacter cryoconitis</name>
    <dbReference type="NCBI Taxonomy" id="188932"/>
    <lineage>
        <taxon>Bacteria</taxon>
        <taxon>Pseudomonadati</taxon>
        <taxon>Bacteroidota</taxon>
        <taxon>Sphingobacteriia</taxon>
        <taxon>Sphingobacteriales</taxon>
        <taxon>Sphingobacteriaceae</taxon>
        <taxon>Pedobacter</taxon>
    </lineage>
</organism>
<evidence type="ECO:0000256" key="8">
    <source>
        <dbReference type="ARBA" id="ARBA00046314"/>
    </source>
</evidence>
<dbReference type="RefSeq" id="WP_184626800.1">
    <property type="nucleotide sequence ID" value="NZ_JACHCC010000008.1"/>
</dbReference>
<dbReference type="Gene3D" id="3.40.1010.20">
    <property type="entry name" value="4-hydroxy-3-methylbut-2-enyl diphosphate reductase, catalytic domain"/>
    <property type="match status" value="2"/>
</dbReference>
<dbReference type="PANTHER" id="PTHR31619">
    <property type="entry name" value="4-HYDROXY-3-METHYLBUT-2-ENYL DIPHOSPHATE REDUCTASE, CHLOROPLASTIC"/>
    <property type="match status" value="1"/>
</dbReference>
<keyword evidence="2" id="KW-0004">4Fe-4S</keyword>
<dbReference type="GO" id="GO:0051745">
    <property type="term" value="F:4-hydroxy-3-methylbut-2-enyl diphosphate reductase activity"/>
    <property type="evidence" value="ECO:0007669"/>
    <property type="project" value="UniProtKB-EC"/>
</dbReference>
<keyword evidence="5" id="KW-0408">Iron</keyword>
<name>A0A7X0J503_9SPHI</name>
<keyword evidence="6" id="KW-0411">Iron-sulfur</keyword>
<evidence type="ECO:0000256" key="3">
    <source>
        <dbReference type="ARBA" id="ARBA00022723"/>
    </source>
</evidence>
<sequence length="410" mass="46105">MKVFKIPGIYKSGFITSIKKERQEKDRLKRDFMPSVLDFGKVRINLARHFGFCYGVENAIEIAYTAIEENPGKRIFLLSEIIHNSHVNAALHENGVRFIMDTSGNQLIPWDEIIEEDVIIIPAFGTTIEMEAILKNKGIKQIYYKSKCPFVEKVWTRVSQIASNDYTVIVHGKPDHEETRATFSHSKNVAPSVVIKDMEEAILLADFIMNRRQAADFTEVFKGRHSEGFDVGQDLTRIGVVNQTTLLASDTQEIADFLLQTIREKYSLNEGNVSDHFANMKDTLCYATNDNQSAVITMLSTEADLAIVVGGYNSSNTSHLVELCDVKLPTYFISSAQSMISGTEIQHWDIHARQLKTTFSYLPAKDPVVIHLTSGASCPDILIENIILKLLSFYNLPLDALQAARAIHDN</sequence>
<evidence type="ECO:0000256" key="7">
    <source>
        <dbReference type="ARBA" id="ARBA00046313"/>
    </source>
</evidence>
<dbReference type="GO" id="GO:0051539">
    <property type="term" value="F:4 iron, 4 sulfur cluster binding"/>
    <property type="evidence" value="ECO:0007669"/>
    <property type="project" value="UniProtKB-KW"/>
</dbReference>
<dbReference type="Pfam" id="PF02401">
    <property type="entry name" value="LYTB"/>
    <property type="match status" value="1"/>
</dbReference>
<dbReference type="NCBIfam" id="NF009911">
    <property type="entry name" value="PRK13371.1"/>
    <property type="match status" value="1"/>
</dbReference>
<dbReference type="Gene3D" id="3.40.50.11270">
    <property type="match status" value="1"/>
</dbReference>
<evidence type="ECO:0000256" key="1">
    <source>
        <dbReference type="ARBA" id="ARBA00001966"/>
    </source>
</evidence>
<dbReference type="GO" id="GO:0019288">
    <property type="term" value="P:isopentenyl diphosphate biosynthetic process, methylerythritol 4-phosphate pathway"/>
    <property type="evidence" value="ECO:0007669"/>
    <property type="project" value="InterPro"/>
</dbReference>
<comment type="pathway">
    <text evidence="8">Isoprenoid biosynthesis; dimethylallyl diphosphate biosynthesis; dimethylallyl diphosphate from (2E)-4-hydroxy-3-methylbutenyl diphosphate: step 1/1.</text>
</comment>
<protein>
    <submittedName>
        <fullName evidence="9">4-hydroxy-3-methylbut-2-enyl diphosphate reductase</fullName>
        <ecNumber evidence="9">1.17.7.4</ecNumber>
    </submittedName>
</protein>
<dbReference type="GO" id="GO:0050992">
    <property type="term" value="P:dimethylallyl diphosphate biosynthetic process"/>
    <property type="evidence" value="ECO:0007669"/>
    <property type="project" value="InterPro"/>
</dbReference>
<dbReference type="AlphaFoldDB" id="A0A7X0J503"/>
<dbReference type="EMBL" id="JACHCC010000008">
    <property type="protein sequence ID" value="MBB6501254.1"/>
    <property type="molecule type" value="Genomic_DNA"/>
</dbReference>
<evidence type="ECO:0000256" key="6">
    <source>
        <dbReference type="ARBA" id="ARBA00023014"/>
    </source>
</evidence>
<gene>
    <name evidence="9" type="ORF">HDF25_003417</name>
</gene>
<dbReference type="Proteomes" id="UP000521017">
    <property type="component" value="Unassembled WGS sequence"/>
</dbReference>
<comment type="pathway">
    <text evidence="7">Isoprenoid biosynthesis; isopentenyl diphosphate biosynthesis via DXP pathway; isopentenyl diphosphate from 1-deoxy-D-xylulose 5-phosphate: step 6/6.</text>
</comment>
<dbReference type="PANTHER" id="PTHR31619:SF5">
    <property type="entry name" value="4-HYDROXY-3-METHYLBUT-2-ENYL DIPHOSPHATE REDUCTASE, CHLOROPLASTIC"/>
    <property type="match status" value="1"/>
</dbReference>
<evidence type="ECO:0000313" key="10">
    <source>
        <dbReference type="Proteomes" id="UP000521017"/>
    </source>
</evidence>
<keyword evidence="3" id="KW-0479">Metal-binding</keyword>
<evidence type="ECO:0000256" key="5">
    <source>
        <dbReference type="ARBA" id="ARBA00023004"/>
    </source>
</evidence>
<accession>A0A7X0J503</accession>
<dbReference type="CDD" id="cd13944">
    <property type="entry name" value="lytB_ispH"/>
    <property type="match status" value="1"/>
</dbReference>
<proteinExistence type="predicted"/>
<evidence type="ECO:0000313" key="9">
    <source>
        <dbReference type="EMBL" id="MBB6501254.1"/>
    </source>
</evidence>
<evidence type="ECO:0000256" key="4">
    <source>
        <dbReference type="ARBA" id="ARBA00023002"/>
    </source>
</evidence>
<comment type="caution">
    <text evidence="9">The sequence shown here is derived from an EMBL/GenBank/DDBJ whole genome shotgun (WGS) entry which is preliminary data.</text>
</comment>
<dbReference type="InterPro" id="IPR003451">
    <property type="entry name" value="LytB/IspH"/>
</dbReference>
<keyword evidence="4 9" id="KW-0560">Oxidoreductase</keyword>
<dbReference type="NCBIfam" id="TIGR00216">
    <property type="entry name" value="ispH_lytB"/>
    <property type="match status" value="1"/>
</dbReference>
<comment type="cofactor">
    <cofactor evidence="1">
        <name>[4Fe-4S] cluster</name>
        <dbReference type="ChEBI" id="CHEBI:49883"/>
    </cofactor>
</comment>
<dbReference type="EC" id="1.17.7.4" evidence="9"/>
<evidence type="ECO:0000256" key="2">
    <source>
        <dbReference type="ARBA" id="ARBA00022485"/>
    </source>
</evidence>
<reference evidence="9 10" key="1">
    <citation type="submission" date="2020-08" db="EMBL/GenBank/DDBJ databases">
        <title>Genomic Encyclopedia of Type Strains, Phase IV (KMG-V): Genome sequencing to study the core and pangenomes of soil and plant-associated prokaryotes.</title>
        <authorList>
            <person name="Whitman W."/>
        </authorList>
    </citation>
    <scope>NUCLEOTIDE SEQUENCE [LARGE SCALE GENOMIC DNA]</scope>
    <source>
        <strain evidence="9 10">M2T3</strain>
    </source>
</reference>